<reference evidence="2 3" key="1">
    <citation type="submission" date="2016-03" db="EMBL/GenBank/DDBJ databases">
        <authorList>
            <consortium name="Pathogen Informatics"/>
        </authorList>
    </citation>
    <scope>NUCLEOTIDE SEQUENCE [LARGE SCALE GENOMIC DNA]</scope>
    <source>
        <strain evidence="2 3">NCTC13364</strain>
    </source>
</reference>
<dbReference type="EMBL" id="FKBS01000014">
    <property type="protein sequence ID" value="SAI33317.1"/>
    <property type="molecule type" value="Genomic_DNA"/>
</dbReference>
<feature type="transmembrane region" description="Helical" evidence="1">
    <location>
        <begin position="83"/>
        <end position="102"/>
    </location>
</feature>
<evidence type="ECO:0000313" key="2">
    <source>
        <dbReference type="EMBL" id="SAI33317.1"/>
    </source>
</evidence>
<keyword evidence="1" id="KW-0812">Transmembrane</keyword>
<accession>A0A157PIL0</accession>
<dbReference type="Proteomes" id="UP000077037">
    <property type="component" value="Unassembled WGS sequence"/>
</dbReference>
<keyword evidence="1" id="KW-0472">Membrane</keyword>
<gene>
    <name evidence="2" type="ORF">SAMEA1982600_02706</name>
</gene>
<evidence type="ECO:0000313" key="3">
    <source>
        <dbReference type="Proteomes" id="UP000077037"/>
    </source>
</evidence>
<proteinExistence type="predicted"/>
<name>A0A157PIL0_9BORD</name>
<dbReference type="RefSeq" id="WP_066412875.1">
    <property type="nucleotide sequence ID" value="NZ_FKBS01000014.1"/>
</dbReference>
<feature type="transmembrane region" description="Helical" evidence="1">
    <location>
        <begin position="22"/>
        <end position="48"/>
    </location>
</feature>
<dbReference type="AlphaFoldDB" id="A0A157PIL0"/>
<feature type="transmembrane region" description="Helical" evidence="1">
    <location>
        <begin position="55"/>
        <end position="77"/>
    </location>
</feature>
<keyword evidence="1" id="KW-1133">Transmembrane helix</keyword>
<dbReference type="OrthoDB" id="1684279at2"/>
<organism evidence="2 3">
    <name type="scientific">Bordetella ansorpii</name>
    <dbReference type="NCBI Taxonomy" id="288768"/>
    <lineage>
        <taxon>Bacteria</taxon>
        <taxon>Pseudomonadati</taxon>
        <taxon>Pseudomonadota</taxon>
        <taxon>Betaproteobacteria</taxon>
        <taxon>Burkholderiales</taxon>
        <taxon>Alcaligenaceae</taxon>
        <taxon>Bordetella</taxon>
    </lineage>
</organism>
<sequence>MQALRTLLDRYPKADLPYRAGVASRLCAAVAGGYLLTAGSTALLSLALPMPRASAVLTATMLSFAIYTTAVIVAFSVSNALRAWGWLAAPGIIVSAAAWVLYGSAT</sequence>
<protein>
    <submittedName>
        <fullName evidence="2">Iron uptake protein</fullName>
    </submittedName>
</protein>
<evidence type="ECO:0000256" key="1">
    <source>
        <dbReference type="SAM" id="Phobius"/>
    </source>
</evidence>